<dbReference type="EC" id="2.7.10.1" evidence="22"/>
<evidence type="ECO:0000256" key="18">
    <source>
        <dbReference type="ARBA" id="ARBA00023180"/>
    </source>
</evidence>
<dbReference type="GO" id="GO:0005009">
    <property type="term" value="F:insulin receptor activity"/>
    <property type="evidence" value="ECO:0007669"/>
    <property type="project" value="TreeGrafter"/>
</dbReference>
<keyword evidence="15" id="KW-0829">Tyrosine-protein kinase</keyword>
<dbReference type="PROSITE" id="PS00107">
    <property type="entry name" value="PROTEIN_KINASE_ATP"/>
    <property type="match status" value="1"/>
</dbReference>
<evidence type="ECO:0000256" key="3">
    <source>
        <dbReference type="ARBA" id="ARBA00022553"/>
    </source>
</evidence>
<dbReference type="InterPro" id="IPR013783">
    <property type="entry name" value="Ig-like_fold"/>
</dbReference>
<dbReference type="EMBL" id="CAJHNH020002757">
    <property type="protein sequence ID" value="CAG5127642.1"/>
    <property type="molecule type" value="Genomic_DNA"/>
</dbReference>
<dbReference type="InterPro" id="IPR001245">
    <property type="entry name" value="Ser-Thr/Tyr_kinase_cat_dom"/>
</dbReference>
<dbReference type="Pfam" id="PF01030">
    <property type="entry name" value="Recep_L_domain"/>
    <property type="match status" value="1"/>
</dbReference>
<dbReference type="Gene3D" id="3.80.20.20">
    <property type="entry name" value="Receptor L-domain"/>
    <property type="match status" value="1"/>
</dbReference>
<sequence length="1392" mass="156217">FSERRCLTEKECLALANNTNDIRKSTKILRGDNNEPSLCVTECPQNYTIQQEGPLKNLECIRCKGFCPKICNSTEVNSIEDAQKLKGCSKIIGPLVIQILSGRSVAQELAKNLGSIKEVTGYIIIKRSYALRNLYFLKSLEIFGDSPLYDGYSLILVDNSNLQDLFPEEQMKKMKFKSGQVFFHGNNKLCLYKINHFVKHLYLKKDPTEQDISRATNGDLTSCFEQHLKLSVTNVLHDSALLNWTKDTSNTSHQLTYIINYKEFNDESDINIDQGQDACSADVWMTTEQPSAPGSHPYQTYALKDLKAYTTYAVYIQAYVLPTATHSAVTNVETFITDPFYPSEPLDLEVSSNDPKELTLKWKPPKFPNGIVTHYTVTYQKQKFSTKSFEQRDYCHDPNSSFKKIFLEKKEEAEVKHNTTANCCVCPKSKQELEAESRKQEIESYFENYLYGQAYCERYDTLMYKTSSSGSKMDTIQSDISSQGVKDGGPSNSPVPLPTNESEEVNLLHNDSLPLKQVLVYNATSVVLQDLQHFQEYSIEVQACHDADATKPEGTKLCSDRALTSGRTKPSFIMDSIPESSVIAKTVVNATVDVVISWKPPPEPNGLILRYNIFYKRANQENLVPQIICVNSRDFKKNSGYHLTGLDHGNWTFQINAVSLAGNGSLTPEKYFIVPYFPAGERTYSMIIITAVIVTVTVIIAITSILIFARFRYRKGVLTVISPNTNYLSSYMMYTMDEWEVDRDKIKLIRELGQGAFGMVYEGVAKGLGDNPDEETKVAVKTISETANFTERMEFLKEATTMKTFNCFHVVKLLGVVSTGQPALVIMELMALGDLKNYLREHRPDERPGISPPSFMDILQMAGEIADGMAYLADKKFVHRDLAARNCMVAEDKTVKIGDFGMTRDIYETDYYRKGSKGMFPVRWMAPESLIDGVFTSMSDVWSYGVVLWEMITLAAQPYQGLSNEEVVKFIADDNTMDVPDGCPEKIAHLMRHCWTRRPKGRPTFKDIIEYLLPDLNSRFQKMSYFFSNGGTCAPQDSCTVKEACEAVAKVDINGSHIQNCEEVMAAKLSLANQDTDDQFNCCPNSKGGSCSLCGKDDGDTDHEQYVNKVRDSRRYVNIPEGQVQLPFARDDQNVDHVFWHADNSYPCGFSTDDDGSNQPCRLYDFQLDQASPSSQLPLASSWPDCVVPNSEVLVQDARLNNQDWEMLHRQACDGSSGLDLSEYIGYQPLIVTKNEPHTLLQHNGQINLATVDPLTSDPFDDNSFWQSADQFSAKPKLSSVVIPPKLPALNQAPDSAPLHKEGSESFSISTNGLFDIDSQDPFQPVSLAVTCKANSVQEETSLPQQNSTPCIETSASDDNQDIVVTDIQSFSHTFSNGHLPLSKLRHRTAPC</sequence>
<evidence type="ECO:0000256" key="19">
    <source>
        <dbReference type="ARBA" id="ARBA00023211"/>
    </source>
</evidence>
<keyword evidence="8" id="KW-0732">Signal</keyword>
<dbReference type="InterPro" id="IPR002011">
    <property type="entry name" value="Tyr_kinase_rcpt_2_CS"/>
</dbReference>
<evidence type="ECO:0000256" key="9">
    <source>
        <dbReference type="ARBA" id="ARBA00022737"/>
    </source>
</evidence>
<dbReference type="InterPro" id="IPR050122">
    <property type="entry name" value="RTK"/>
</dbReference>
<dbReference type="GO" id="GO:0051897">
    <property type="term" value="P:positive regulation of phosphatidylinositol 3-kinase/protein kinase B signal transduction"/>
    <property type="evidence" value="ECO:0007669"/>
    <property type="project" value="TreeGrafter"/>
</dbReference>
<dbReference type="InterPro" id="IPR011009">
    <property type="entry name" value="Kinase-like_dom_sf"/>
</dbReference>
<keyword evidence="4" id="KW-0808">Transferase</keyword>
<dbReference type="Gene3D" id="2.10.220.10">
    <property type="entry name" value="Hormone Receptor, Insulin-like Growth Factor Receptor 1, Chain A, domain 2"/>
    <property type="match status" value="1"/>
</dbReference>
<feature type="domain" description="Fibronectin type-III" evidence="26">
    <location>
        <begin position="344"/>
        <end position="440"/>
    </location>
</feature>
<keyword evidence="6 22" id="KW-0812">Transmembrane</keyword>
<evidence type="ECO:0000313" key="28">
    <source>
        <dbReference type="Proteomes" id="UP000678393"/>
    </source>
</evidence>
<dbReference type="GO" id="GO:0046872">
    <property type="term" value="F:metal ion binding"/>
    <property type="evidence" value="ECO:0007669"/>
    <property type="project" value="UniProtKB-KW"/>
</dbReference>
<dbReference type="SMART" id="SM00219">
    <property type="entry name" value="TyrKc"/>
    <property type="match status" value="1"/>
</dbReference>
<feature type="domain" description="Fibronectin type-III" evidence="26">
    <location>
        <begin position="226"/>
        <end position="340"/>
    </location>
</feature>
<evidence type="ECO:0000256" key="14">
    <source>
        <dbReference type="ARBA" id="ARBA00023136"/>
    </source>
</evidence>
<evidence type="ECO:0000256" key="22">
    <source>
        <dbReference type="RuleBase" id="RU000312"/>
    </source>
</evidence>
<dbReference type="GO" id="GO:0043410">
    <property type="term" value="P:positive regulation of MAPK cascade"/>
    <property type="evidence" value="ECO:0007669"/>
    <property type="project" value="TreeGrafter"/>
</dbReference>
<keyword evidence="12 21" id="KW-0067">ATP-binding</keyword>
<evidence type="ECO:0000313" key="27">
    <source>
        <dbReference type="EMBL" id="CAG5127642.1"/>
    </source>
</evidence>
<dbReference type="InterPro" id="IPR003961">
    <property type="entry name" value="FN3_dom"/>
</dbReference>
<keyword evidence="13 24" id="KW-1133">Transmembrane helix</keyword>
<dbReference type="PROSITE" id="PS00109">
    <property type="entry name" value="PROTEIN_KINASE_TYR"/>
    <property type="match status" value="1"/>
</dbReference>
<dbReference type="PRINTS" id="PR00109">
    <property type="entry name" value="TYRKINASE"/>
</dbReference>
<dbReference type="InterPro" id="IPR036116">
    <property type="entry name" value="FN3_sf"/>
</dbReference>
<evidence type="ECO:0000256" key="20">
    <source>
        <dbReference type="ARBA" id="ARBA00051243"/>
    </source>
</evidence>
<evidence type="ECO:0000259" key="26">
    <source>
        <dbReference type="PROSITE" id="PS50853"/>
    </source>
</evidence>
<dbReference type="OrthoDB" id="5809444at2759"/>
<evidence type="ECO:0000256" key="6">
    <source>
        <dbReference type="ARBA" id="ARBA00022692"/>
    </source>
</evidence>
<dbReference type="Gene3D" id="2.60.40.10">
    <property type="entry name" value="Immunoglobulins"/>
    <property type="match status" value="4"/>
</dbReference>
<dbReference type="SUPFAM" id="SSF56112">
    <property type="entry name" value="Protein kinase-like (PK-like)"/>
    <property type="match status" value="1"/>
</dbReference>
<reference evidence="27" key="1">
    <citation type="submission" date="2021-04" db="EMBL/GenBank/DDBJ databases">
        <authorList>
            <consortium name="Molecular Ecology Group"/>
        </authorList>
    </citation>
    <scope>NUCLEOTIDE SEQUENCE</scope>
</reference>
<dbReference type="SMART" id="SM00060">
    <property type="entry name" value="FN3"/>
    <property type="match status" value="3"/>
</dbReference>
<dbReference type="PANTHER" id="PTHR24416:SF525">
    <property type="entry name" value="INSULIN-LIKE RECEPTOR"/>
    <property type="match status" value="1"/>
</dbReference>
<dbReference type="Pfam" id="PF07714">
    <property type="entry name" value="PK_Tyr_Ser-Thr"/>
    <property type="match status" value="1"/>
</dbReference>
<dbReference type="GO" id="GO:0030424">
    <property type="term" value="C:axon"/>
    <property type="evidence" value="ECO:0007669"/>
    <property type="project" value="TreeGrafter"/>
</dbReference>
<keyword evidence="9" id="KW-0677">Repeat</keyword>
<evidence type="ECO:0000256" key="7">
    <source>
        <dbReference type="ARBA" id="ARBA00022723"/>
    </source>
</evidence>
<evidence type="ECO:0000256" key="5">
    <source>
        <dbReference type="ARBA" id="ARBA00022685"/>
    </source>
</evidence>
<keyword evidence="16" id="KW-1015">Disulfide bond</keyword>
<evidence type="ECO:0000256" key="12">
    <source>
        <dbReference type="ARBA" id="ARBA00022840"/>
    </source>
</evidence>
<dbReference type="GO" id="GO:0043560">
    <property type="term" value="F:insulin receptor substrate binding"/>
    <property type="evidence" value="ECO:0007669"/>
    <property type="project" value="TreeGrafter"/>
</dbReference>
<evidence type="ECO:0000259" key="25">
    <source>
        <dbReference type="PROSITE" id="PS50011"/>
    </source>
</evidence>
<keyword evidence="28" id="KW-1185">Reference proteome</keyword>
<dbReference type="GO" id="GO:0005899">
    <property type="term" value="C:insulin receptor complex"/>
    <property type="evidence" value="ECO:0007669"/>
    <property type="project" value="TreeGrafter"/>
</dbReference>
<dbReference type="InterPro" id="IPR000494">
    <property type="entry name" value="Rcpt_L-dom"/>
</dbReference>
<organism evidence="27 28">
    <name type="scientific">Candidula unifasciata</name>
    <dbReference type="NCBI Taxonomy" id="100452"/>
    <lineage>
        <taxon>Eukaryota</taxon>
        <taxon>Metazoa</taxon>
        <taxon>Spiralia</taxon>
        <taxon>Lophotrochozoa</taxon>
        <taxon>Mollusca</taxon>
        <taxon>Gastropoda</taxon>
        <taxon>Heterobranchia</taxon>
        <taxon>Euthyneura</taxon>
        <taxon>Panpulmonata</taxon>
        <taxon>Eupulmonata</taxon>
        <taxon>Stylommatophora</taxon>
        <taxon>Helicina</taxon>
        <taxon>Helicoidea</taxon>
        <taxon>Geomitridae</taxon>
        <taxon>Candidula</taxon>
    </lineage>
</organism>
<dbReference type="Gene3D" id="1.10.510.10">
    <property type="entry name" value="Transferase(Phosphotransferase) domain 1"/>
    <property type="match status" value="1"/>
</dbReference>
<evidence type="ECO:0000256" key="13">
    <source>
        <dbReference type="ARBA" id="ARBA00022989"/>
    </source>
</evidence>
<dbReference type="FunFam" id="3.30.200.20:FF:000026">
    <property type="entry name" value="Tyrosine-protein kinase receptor"/>
    <property type="match status" value="1"/>
</dbReference>
<dbReference type="PROSITE" id="PS00239">
    <property type="entry name" value="RECEPTOR_TYR_KIN_II"/>
    <property type="match status" value="1"/>
</dbReference>
<evidence type="ECO:0000256" key="24">
    <source>
        <dbReference type="SAM" id="Phobius"/>
    </source>
</evidence>
<dbReference type="InterPro" id="IPR017441">
    <property type="entry name" value="Protein_kinase_ATP_BS"/>
</dbReference>
<dbReference type="FunFam" id="1.10.510.10:FF:000528">
    <property type="entry name" value="Tyrosine-protein kinase receptor"/>
    <property type="match status" value="1"/>
</dbReference>
<keyword evidence="5" id="KW-0165">Cleavage on pair of basic residues</keyword>
<dbReference type="InterPro" id="IPR000719">
    <property type="entry name" value="Prot_kinase_dom"/>
</dbReference>
<feature type="transmembrane region" description="Helical" evidence="24">
    <location>
        <begin position="684"/>
        <end position="709"/>
    </location>
</feature>
<feature type="binding site" evidence="21">
    <location>
        <position position="781"/>
    </location>
    <ligand>
        <name>ATP</name>
        <dbReference type="ChEBI" id="CHEBI:30616"/>
    </ligand>
</feature>
<keyword evidence="7" id="KW-0479">Metal-binding</keyword>
<dbReference type="CDD" id="cd00063">
    <property type="entry name" value="FN3"/>
    <property type="match status" value="3"/>
</dbReference>
<evidence type="ECO:0000256" key="4">
    <source>
        <dbReference type="ARBA" id="ARBA00022679"/>
    </source>
</evidence>
<dbReference type="CDD" id="cd05032">
    <property type="entry name" value="PTKc_InsR_like"/>
    <property type="match status" value="1"/>
</dbReference>
<dbReference type="Proteomes" id="UP000678393">
    <property type="component" value="Unassembled WGS sequence"/>
</dbReference>
<dbReference type="InterPro" id="IPR020635">
    <property type="entry name" value="Tyr_kinase_cat_dom"/>
</dbReference>
<feature type="domain" description="Fibronectin type-III" evidence="26">
    <location>
        <begin position="578"/>
        <end position="677"/>
    </location>
</feature>
<proteinExistence type="inferred from homology"/>
<dbReference type="SUPFAM" id="SSF49265">
    <property type="entry name" value="Fibronectin type III"/>
    <property type="match status" value="2"/>
</dbReference>
<feature type="domain" description="Protein kinase" evidence="25">
    <location>
        <begin position="746"/>
        <end position="1016"/>
    </location>
</feature>
<evidence type="ECO:0000256" key="23">
    <source>
        <dbReference type="SAM" id="MobiDB-lite"/>
    </source>
</evidence>
<dbReference type="SUPFAM" id="SSF52058">
    <property type="entry name" value="L domain-like"/>
    <property type="match status" value="1"/>
</dbReference>
<gene>
    <name evidence="27" type="ORF">CUNI_LOCUS13200</name>
</gene>
<keyword evidence="18" id="KW-0325">Glycoprotein</keyword>
<evidence type="ECO:0000256" key="16">
    <source>
        <dbReference type="ARBA" id="ARBA00023157"/>
    </source>
</evidence>
<keyword evidence="17 22" id="KW-0675">Receptor</keyword>
<comment type="similarity">
    <text evidence="22">Belongs to the protein kinase superfamily. Tyr protein kinase family. Insulin receptor subfamily.</text>
</comment>
<keyword evidence="10 21" id="KW-0547">Nucleotide-binding</keyword>
<dbReference type="GO" id="GO:0042593">
    <property type="term" value="P:glucose homeostasis"/>
    <property type="evidence" value="ECO:0007669"/>
    <property type="project" value="TreeGrafter"/>
</dbReference>
<dbReference type="PROSITE" id="PS50853">
    <property type="entry name" value="FN3"/>
    <property type="match status" value="3"/>
</dbReference>
<evidence type="ECO:0000256" key="1">
    <source>
        <dbReference type="ARBA" id="ARBA00001936"/>
    </source>
</evidence>
<accession>A0A8S3ZK85</accession>
<dbReference type="PANTHER" id="PTHR24416">
    <property type="entry name" value="TYROSINE-PROTEIN KINASE RECEPTOR"/>
    <property type="match status" value="1"/>
</dbReference>
<protein>
    <recommendedName>
        <fullName evidence="22">Tyrosine-protein kinase receptor</fullName>
        <ecNumber evidence="22">2.7.10.1</ecNumber>
    </recommendedName>
</protein>
<evidence type="ECO:0000256" key="10">
    <source>
        <dbReference type="ARBA" id="ARBA00022741"/>
    </source>
</evidence>
<evidence type="ECO:0000256" key="2">
    <source>
        <dbReference type="ARBA" id="ARBA00004479"/>
    </source>
</evidence>
<evidence type="ECO:0000256" key="8">
    <source>
        <dbReference type="ARBA" id="ARBA00022729"/>
    </source>
</evidence>
<feature type="non-terminal residue" evidence="27">
    <location>
        <position position="1392"/>
    </location>
</feature>
<keyword evidence="3 22" id="KW-0597">Phosphoprotein</keyword>
<comment type="caution">
    <text evidence="27">The sequence shown here is derived from an EMBL/GenBank/DDBJ whole genome shotgun (WGS) entry which is preliminary data.</text>
</comment>
<dbReference type="GO" id="GO:0005524">
    <property type="term" value="F:ATP binding"/>
    <property type="evidence" value="ECO:0007669"/>
    <property type="project" value="UniProtKB-UniRule"/>
</dbReference>
<feature type="region of interest" description="Disordered" evidence="23">
    <location>
        <begin position="468"/>
        <end position="497"/>
    </location>
</feature>
<dbReference type="InterPro" id="IPR036941">
    <property type="entry name" value="Rcpt_L-dom_sf"/>
</dbReference>
<dbReference type="PROSITE" id="PS50011">
    <property type="entry name" value="PROTEIN_KINASE_DOM"/>
    <property type="match status" value="1"/>
</dbReference>
<name>A0A8S3ZK85_9EUPU</name>
<feature type="compositionally biased region" description="Polar residues" evidence="23">
    <location>
        <begin position="468"/>
        <end position="494"/>
    </location>
</feature>
<keyword evidence="19" id="KW-0464">Manganese</keyword>
<comment type="catalytic activity">
    <reaction evidence="20 22">
        <text>L-tyrosyl-[protein] + ATP = O-phospho-L-tyrosyl-[protein] + ADP + H(+)</text>
        <dbReference type="Rhea" id="RHEA:10596"/>
        <dbReference type="Rhea" id="RHEA-COMP:10136"/>
        <dbReference type="Rhea" id="RHEA-COMP:20101"/>
        <dbReference type="ChEBI" id="CHEBI:15378"/>
        <dbReference type="ChEBI" id="CHEBI:30616"/>
        <dbReference type="ChEBI" id="CHEBI:46858"/>
        <dbReference type="ChEBI" id="CHEBI:61978"/>
        <dbReference type="ChEBI" id="CHEBI:456216"/>
        <dbReference type="EC" id="2.7.10.1"/>
    </reaction>
</comment>
<evidence type="ECO:0000256" key="11">
    <source>
        <dbReference type="ARBA" id="ARBA00022777"/>
    </source>
</evidence>
<keyword evidence="11" id="KW-0418">Kinase</keyword>
<evidence type="ECO:0000256" key="15">
    <source>
        <dbReference type="ARBA" id="ARBA00023137"/>
    </source>
</evidence>
<evidence type="ECO:0000256" key="21">
    <source>
        <dbReference type="PROSITE-ProRule" id="PRU10141"/>
    </source>
</evidence>
<comment type="cofactor">
    <cofactor evidence="1">
        <name>Mn(2+)</name>
        <dbReference type="ChEBI" id="CHEBI:29035"/>
    </cofactor>
</comment>
<keyword evidence="14 24" id="KW-0472">Membrane</keyword>
<evidence type="ECO:0000256" key="17">
    <source>
        <dbReference type="ARBA" id="ARBA00023170"/>
    </source>
</evidence>
<dbReference type="Gene3D" id="3.30.200.20">
    <property type="entry name" value="Phosphorylase Kinase, domain 1"/>
    <property type="match status" value="1"/>
</dbReference>
<comment type="subcellular location">
    <subcellularLocation>
        <location evidence="2">Membrane</location>
        <topology evidence="2">Single-pass type I membrane protein</topology>
    </subcellularLocation>
</comment>
<dbReference type="InterPro" id="IPR008266">
    <property type="entry name" value="Tyr_kinase_AS"/>
</dbReference>